<keyword evidence="1" id="KW-1133">Transmembrane helix</keyword>
<evidence type="ECO:0000256" key="1">
    <source>
        <dbReference type="SAM" id="Phobius"/>
    </source>
</evidence>
<dbReference type="RefSeq" id="WP_188465941.1">
    <property type="nucleotide sequence ID" value="NZ_BMFQ01000003.1"/>
</dbReference>
<evidence type="ECO:0008006" key="4">
    <source>
        <dbReference type="Google" id="ProtNLM"/>
    </source>
</evidence>
<keyword evidence="3" id="KW-1185">Reference proteome</keyword>
<comment type="caution">
    <text evidence="2">The sequence shown here is derived from an EMBL/GenBank/DDBJ whole genome shotgun (WGS) entry which is preliminary data.</text>
</comment>
<keyword evidence="1" id="KW-0812">Transmembrane</keyword>
<dbReference type="AlphaFoldDB" id="A0A917GT36"/>
<reference evidence="2" key="2">
    <citation type="submission" date="2020-09" db="EMBL/GenBank/DDBJ databases">
        <authorList>
            <person name="Sun Q."/>
            <person name="Zhou Y."/>
        </authorList>
    </citation>
    <scope>NUCLEOTIDE SEQUENCE</scope>
    <source>
        <strain evidence="2">CGMCC 1.12751</strain>
    </source>
</reference>
<feature type="transmembrane region" description="Helical" evidence="1">
    <location>
        <begin position="220"/>
        <end position="244"/>
    </location>
</feature>
<feature type="transmembrane region" description="Helical" evidence="1">
    <location>
        <begin position="256"/>
        <end position="276"/>
    </location>
</feature>
<reference evidence="2" key="1">
    <citation type="journal article" date="2014" name="Int. J. Syst. Evol. Microbiol.">
        <title>Complete genome sequence of Corynebacterium casei LMG S-19264T (=DSM 44701T), isolated from a smear-ripened cheese.</title>
        <authorList>
            <consortium name="US DOE Joint Genome Institute (JGI-PGF)"/>
            <person name="Walter F."/>
            <person name="Albersmeier A."/>
            <person name="Kalinowski J."/>
            <person name="Ruckert C."/>
        </authorList>
    </citation>
    <scope>NUCLEOTIDE SEQUENCE</scope>
    <source>
        <strain evidence="2">CGMCC 1.12751</strain>
    </source>
</reference>
<keyword evidence="1" id="KW-0472">Membrane</keyword>
<feature type="transmembrane region" description="Helical" evidence="1">
    <location>
        <begin position="185"/>
        <end position="208"/>
    </location>
</feature>
<dbReference type="EMBL" id="BMFQ01000003">
    <property type="protein sequence ID" value="GGG55569.1"/>
    <property type="molecule type" value="Genomic_DNA"/>
</dbReference>
<feature type="transmembrane region" description="Helical" evidence="1">
    <location>
        <begin position="105"/>
        <end position="123"/>
    </location>
</feature>
<name>A0A917GT36_9FLAO</name>
<dbReference type="Proteomes" id="UP000625976">
    <property type="component" value="Unassembled WGS sequence"/>
</dbReference>
<accession>A0A917GT36</accession>
<organism evidence="2 3">
    <name type="scientific">Bizionia arctica</name>
    <dbReference type="NCBI Taxonomy" id="1495645"/>
    <lineage>
        <taxon>Bacteria</taxon>
        <taxon>Pseudomonadati</taxon>
        <taxon>Bacteroidota</taxon>
        <taxon>Flavobacteriia</taxon>
        <taxon>Flavobacteriales</taxon>
        <taxon>Flavobacteriaceae</taxon>
        <taxon>Bizionia</taxon>
    </lineage>
</organism>
<sequence length="296" mass="33631">MKNTKTLITEGPRPFVTKLIVRNYYDIINTWESRRHRKGLEATFLKDFKSVRIAFSNGFKKVATLNWWISILFAFGASLFMFGSILSLWTRLALFLNLNPTEVNFVFFLGSIPFTSAAFLQLLQTYLASKKLLKSIKSHSERKGYNLSSLGYLSALFQFVGTLLFNVNTYNATKSNLSTSQSDVWIWTPDVVGSIFFLISGYLAFIEVGHSYWKWETKNMSWWVVFINLIGCIAFMTSAIFAFIPQGGANNFSLEISLLFTLTGAFCFFIGALTMLPEMGVEKIKPRDDVNSTNIN</sequence>
<gene>
    <name evidence="2" type="ORF">GCM10010976_28050</name>
</gene>
<proteinExistence type="predicted"/>
<feature type="transmembrane region" description="Helical" evidence="1">
    <location>
        <begin position="144"/>
        <end position="165"/>
    </location>
</feature>
<feature type="transmembrane region" description="Helical" evidence="1">
    <location>
        <begin position="65"/>
        <end position="85"/>
    </location>
</feature>
<evidence type="ECO:0000313" key="2">
    <source>
        <dbReference type="EMBL" id="GGG55569.1"/>
    </source>
</evidence>
<evidence type="ECO:0000313" key="3">
    <source>
        <dbReference type="Proteomes" id="UP000625976"/>
    </source>
</evidence>
<protein>
    <recommendedName>
        <fullName evidence="4">YrhK domain-containing protein</fullName>
    </recommendedName>
</protein>